<protein>
    <submittedName>
        <fullName evidence="1">Uncharacterized protein</fullName>
    </submittedName>
</protein>
<evidence type="ECO:0000313" key="1">
    <source>
        <dbReference type="EMBL" id="KAI4369740.1"/>
    </source>
</evidence>
<proteinExistence type="predicted"/>
<organism evidence="1 2">
    <name type="scientific">Melastoma candidum</name>
    <dbReference type="NCBI Taxonomy" id="119954"/>
    <lineage>
        <taxon>Eukaryota</taxon>
        <taxon>Viridiplantae</taxon>
        <taxon>Streptophyta</taxon>
        <taxon>Embryophyta</taxon>
        <taxon>Tracheophyta</taxon>
        <taxon>Spermatophyta</taxon>
        <taxon>Magnoliopsida</taxon>
        <taxon>eudicotyledons</taxon>
        <taxon>Gunneridae</taxon>
        <taxon>Pentapetalae</taxon>
        <taxon>rosids</taxon>
        <taxon>malvids</taxon>
        <taxon>Myrtales</taxon>
        <taxon>Melastomataceae</taxon>
        <taxon>Melastomatoideae</taxon>
        <taxon>Melastomateae</taxon>
        <taxon>Melastoma</taxon>
    </lineage>
</organism>
<reference evidence="2" key="1">
    <citation type="journal article" date="2023" name="Front. Plant Sci.">
        <title>Chromosomal-level genome assembly of Melastoma candidum provides insights into trichome evolution.</title>
        <authorList>
            <person name="Zhong Y."/>
            <person name="Wu W."/>
            <person name="Sun C."/>
            <person name="Zou P."/>
            <person name="Liu Y."/>
            <person name="Dai S."/>
            <person name="Zhou R."/>
        </authorList>
    </citation>
    <scope>NUCLEOTIDE SEQUENCE [LARGE SCALE GENOMIC DNA]</scope>
</reference>
<name>A0ACB9QTG9_9MYRT</name>
<keyword evidence="2" id="KW-1185">Reference proteome</keyword>
<dbReference type="EMBL" id="CM042884">
    <property type="protein sequence ID" value="KAI4369740.1"/>
    <property type="molecule type" value="Genomic_DNA"/>
</dbReference>
<accession>A0ACB9QTG9</accession>
<comment type="caution">
    <text evidence="1">The sequence shown here is derived from an EMBL/GenBank/DDBJ whole genome shotgun (WGS) entry which is preliminary data.</text>
</comment>
<sequence>MMKLAVEVVVVDKIKPSSHTPPHLRRHDLSFLDQIAIPYFMPFIFFYQNDGLTTLELKLARVKSSLSKALSVFYPLAGEVKVDQVHVDCNDHGVHYVEARASCRLSEVLEDPEPVLLKPLVPLELCDIGDMAAAVQVTSFGCGGLVLCICVSHKVGDALSCISFLNCWAAISREDVDCESFIPDFGSAKLFPSIKLPDQRLEFPILKEGLVTKRFVFGPSSISTLIDKYSDPERKLRPSRVEALRTFFWKHHMETTRRTKYLLVDVVNLRLRRTPKLSFRHFGNILVKLKNMMEVADVGEREIVSRVRELIRDVDMGCVTQIQDSYEYLKRDMEILKESRERDMLPITFTSLCRFSMYEVDMGWGKPVWVSTVGLPQSNMVSFWDTKDGESIEVYVTLSVEDMAKFEKDKELLSYC</sequence>
<evidence type="ECO:0000313" key="2">
    <source>
        <dbReference type="Proteomes" id="UP001057402"/>
    </source>
</evidence>
<dbReference type="Proteomes" id="UP001057402">
    <property type="component" value="Chromosome 5"/>
</dbReference>
<gene>
    <name evidence="1" type="ORF">MLD38_018153</name>
</gene>